<protein>
    <submittedName>
        <fullName evidence="2">Uncharacterized protein</fullName>
    </submittedName>
</protein>
<keyword evidence="3" id="KW-1185">Reference proteome</keyword>
<dbReference type="EMBL" id="AXCY01000140">
    <property type="protein sequence ID" value="KGM08928.1"/>
    <property type="molecule type" value="Genomic_DNA"/>
</dbReference>
<dbReference type="Proteomes" id="UP000029839">
    <property type="component" value="Unassembled WGS sequence"/>
</dbReference>
<sequence length="333" mass="33693">MGALAAAATLALAGCASLGGESADAGGDGSDRDGGGTPTADGAPLLQVSHGGGFVPRGWDFARVPELTVYDDGRAVVQGPMIEIYPQPLLPNLQLHELSADDVDALVEQAREAGLLAEAPDYGMPPIADAGATTLVLTVDGESYTHTAEALGLGEEVGDALDEQQVVARQALAGFIADANDLVASSGEPTELPLETFAVMAWPAEVPVLDPSLEGGDGAEGGADASEGGATEGGATDGGGVDGSAPSEGTADDEPVEQGSMPSEIERQVLPWPVPTSLADAEQCVVVEGDEAATLLETLRGANQLTMWEQDGVTYEAAIRPLLPHEDGCDGLV</sequence>
<proteinExistence type="predicted"/>
<dbReference type="AlphaFoldDB" id="A0A0A0BK76"/>
<name>A0A0A0BK76_9CELL</name>
<feature type="region of interest" description="Disordered" evidence="1">
    <location>
        <begin position="21"/>
        <end position="46"/>
    </location>
</feature>
<comment type="caution">
    <text evidence="2">The sequence shown here is derived from an EMBL/GenBank/DDBJ whole genome shotgun (WGS) entry which is preliminary data.</text>
</comment>
<evidence type="ECO:0000256" key="1">
    <source>
        <dbReference type="SAM" id="MobiDB-lite"/>
    </source>
</evidence>
<accession>A0A0A0BK76</accession>
<feature type="compositionally biased region" description="Gly residues" evidence="1">
    <location>
        <begin position="230"/>
        <end position="242"/>
    </location>
</feature>
<gene>
    <name evidence="2" type="ORF">N868_04550</name>
</gene>
<reference evidence="2 3" key="2">
    <citation type="journal article" date="2015" name="Stand. Genomic Sci.">
        <title>Draft genome sequence of Cellulomonas carbonis T26(T) and comparative analysis of six Cellulomonas genomes.</title>
        <authorList>
            <person name="Zhuang W."/>
            <person name="Zhang S."/>
            <person name="Xia X."/>
            <person name="Wang G."/>
        </authorList>
    </citation>
    <scope>NUCLEOTIDE SEQUENCE [LARGE SCALE GENOMIC DNA]</scope>
    <source>
        <strain evidence="2 3">T26</strain>
    </source>
</reference>
<reference evidence="2 3" key="1">
    <citation type="submission" date="2013-08" db="EMBL/GenBank/DDBJ databases">
        <title>Genome sequencing of Cellulomonas carbonis T26.</title>
        <authorList>
            <person name="Chen F."/>
            <person name="Li Y."/>
            <person name="Wang G."/>
        </authorList>
    </citation>
    <scope>NUCLEOTIDE SEQUENCE [LARGE SCALE GENOMIC DNA]</scope>
    <source>
        <strain evidence="2 3">T26</strain>
    </source>
</reference>
<evidence type="ECO:0000313" key="3">
    <source>
        <dbReference type="Proteomes" id="UP000029839"/>
    </source>
</evidence>
<evidence type="ECO:0000313" key="2">
    <source>
        <dbReference type="EMBL" id="KGM08928.1"/>
    </source>
</evidence>
<organism evidence="2 3">
    <name type="scientific">Cellulomonas carbonis T26</name>
    <dbReference type="NCBI Taxonomy" id="947969"/>
    <lineage>
        <taxon>Bacteria</taxon>
        <taxon>Bacillati</taxon>
        <taxon>Actinomycetota</taxon>
        <taxon>Actinomycetes</taxon>
        <taxon>Micrococcales</taxon>
        <taxon>Cellulomonadaceae</taxon>
        <taxon>Cellulomonas</taxon>
    </lineage>
</organism>
<feature type="region of interest" description="Disordered" evidence="1">
    <location>
        <begin position="209"/>
        <end position="261"/>
    </location>
</feature>